<dbReference type="RefSeq" id="WP_024361924.1">
    <property type="nucleotide sequence ID" value="NZ_BJNS01000005.1"/>
</dbReference>
<dbReference type="PANTHER" id="PTHR43252:SF7">
    <property type="entry name" value="TRANSCRIPTIONAL REGULATOR YQJI"/>
    <property type="match status" value="1"/>
</dbReference>
<evidence type="ECO:0000259" key="1">
    <source>
        <dbReference type="Pfam" id="PF03551"/>
    </source>
</evidence>
<evidence type="ECO:0000313" key="5">
    <source>
        <dbReference type="Proteomes" id="UP000255295"/>
    </source>
</evidence>
<reference evidence="3 5" key="2">
    <citation type="submission" date="2018-06" db="EMBL/GenBank/DDBJ databases">
        <authorList>
            <consortium name="Pathogen Informatics"/>
            <person name="Doyle S."/>
        </authorList>
    </citation>
    <scope>NUCLEOTIDE SEQUENCE [LARGE SCALE GENOMIC DNA]</scope>
    <source>
        <strain evidence="3 5">NCTC10338</strain>
    </source>
</reference>
<evidence type="ECO:0000313" key="4">
    <source>
        <dbReference type="Proteomes" id="UP000238825"/>
    </source>
</evidence>
<dbReference type="Pfam" id="PF03551">
    <property type="entry name" value="PadR"/>
    <property type="match status" value="1"/>
</dbReference>
<dbReference type="GeneID" id="48277949"/>
<dbReference type="Gene3D" id="1.10.10.10">
    <property type="entry name" value="Winged helix-like DNA-binding domain superfamily/Winged helix DNA-binding domain"/>
    <property type="match status" value="1"/>
</dbReference>
<dbReference type="InterPro" id="IPR005149">
    <property type="entry name" value="Tscrpt_reg_PadR_N"/>
</dbReference>
<dbReference type="Proteomes" id="UP000255295">
    <property type="component" value="Unassembled WGS sequence"/>
</dbReference>
<dbReference type="SUPFAM" id="SSF46785">
    <property type="entry name" value="Winged helix' DNA-binding domain"/>
    <property type="match status" value="1"/>
</dbReference>
<reference evidence="2 4" key="1">
    <citation type="submission" date="2017-03" db="EMBL/GenBank/DDBJ databases">
        <title>The whole genome sequencing and assembly of Lysinibacillus sphaericus DSM 28T strain.</title>
        <authorList>
            <person name="Lee Y.-J."/>
            <person name="Yi H."/>
            <person name="Bahn Y.-S."/>
            <person name="Kim J.F."/>
            <person name="Lee D.-W."/>
        </authorList>
    </citation>
    <scope>NUCLEOTIDE SEQUENCE [LARGE SCALE GENOMIC DNA]</scope>
    <source>
        <strain evidence="2 4">DSM 28</strain>
    </source>
</reference>
<proteinExistence type="predicted"/>
<dbReference type="Proteomes" id="UP000238825">
    <property type="component" value="Chromosome"/>
</dbReference>
<dbReference type="PANTHER" id="PTHR43252">
    <property type="entry name" value="TRANSCRIPTIONAL REGULATOR YQJI"/>
    <property type="match status" value="1"/>
</dbReference>
<gene>
    <name evidence="2" type="ORF">LS41612_17245</name>
    <name evidence="3" type="ORF">NCTC10338_01237</name>
</gene>
<dbReference type="EMBL" id="UFSZ01000001">
    <property type="protein sequence ID" value="SUV16162.1"/>
    <property type="molecule type" value="Genomic_DNA"/>
</dbReference>
<dbReference type="InterPro" id="IPR036388">
    <property type="entry name" value="WH-like_DNA-bd_sf"/>
</dbReference>
<dbReference type="AlphaFoldDB" id="A0A2S0K3F5"/>
<dbReference type="EMBL" id="CP019980">
    <property type="protein sequence ID" value="AVK97903.1"/>
    <property type="molecule type" value="Genomic_DNA"/>
</dbReference>
<protein>
    <submittedName>
        <fullName evidence="2">Transcriptional regulator</fullName>
    </submittedName>
</protein>
<feature type="domain" description="Transcription regulator PadR N-terminal" evidence="1">
    <location>
        <begin position="7"/>
        <end position="82"/>
    </location>
</feature>
<evidence type="ECO:0000313" key="2">
    <source>
        <dbReference type="EMBL" id="AVK97903.1"/>
    </source>
</evidence>
<dbReference type="InterPro" id="IPR036390">
    <property type="entry name" value="WH_DNA-bd_sf"/>
</dbReference>
<name>A0A2S0K3F5_LYSSH</name>
<organism evidence="2 4">
    <name type="scientific">Lysinibacillus sphaericus</name>
    <name type="common">Bacillus sphaericus</name>
    <dbReference type="NCBI Taxonomy" id="1421"/>
    <lineage>
        <taxon>Bacteria</taxon>
        <taxon>Bacillati</taxon>
        <taxon>Bacillota</taxon>
        <taxon>Bacilli</taxon>
        <taxon>Bacillales</taxon>
        <taxon>Bacillaceae</taxon>
        <taxon>Lysinibacillus</taxon>
    </lineage>
</organism>
<accession>A0A2S0K3F5</accession>
<sequence>MAIQIFILSKLMEEDNYPYNLKKQISELQSLDSINGLTESKLYYHFESLAKQGLIETKEVIKEDNRPDKHVFAITEKGREALPKKIYKSLENANTIGDMVIGLANIKHVDRDRVIHILEKKLNAMHSKWDNLFNSDRQQFMKPGVEVLAEFVSDYANFRIQGSIQYLERLIEHVRKGEI</sequence>
<evidence type="ECO:0000313" key="3">
    <source>
        <dbReference type="EMBL" id="SUV16162.1"/>
    </source>
</evidence>